<evidence type="ECO:0000313" key="3">
    <source>
        <dbReference type="Proteomes" id="UP000194360"/>
    </source>
</evidence>
<gene>
    <name evidence="2" type="ORF">BG845_05628</name>
</gene>
<protein>
    <submittedName>
        <fullName evidence="2">Helix-turn-helix domain protein</fullName>
    </submittedName>
</protein>
<dbReference type="Pfam" id="PF12728">
    <property type="entry name" value="HTH_17"/>
    <property type="match status" value="1"/>
</dbReference>
<dbReference type="RefSeq" id="WP_085915739.1">
    <property type="nucleotide sequence ID" value="NZ_AP018920.1"/>
</dbReference>
<dbReference type="SUPFAM" id="SSF46955">
    <property type="entry name" value="Putative DNA-binding domain"/>
    <property type="match status" value="1"/>
</dbReference>
<comment type="caution">
    <text evidence="2">The sequence shown here is derived from an EMBL/GenBank/DDBJ whole genome shotgun (WGS) entry which is preliminary data.</text>
</comment>
<evidence type="ECO:0000259" key="1">
    <source>
        <dbReference type="Pfam" id="PF12728"/>
    </source>
</evidence>
<dbReference type="EMBL" id="MIGB01000043">
    <property type="protein sequence ID" value="OSY36113.1"/>
    <property type="molecule type" value="Genomic_DNA"/>
</dbReference>
<organism evidence="2 3">
    <name type="scientific">Pseudonocardia autotrophica</name>
    <name type="common">Amycolata autotrophica</name>
    <name type="synonym">Nocardia autotrophica</name>
    <dbReference type="NCBI Taxonomy" id="2074"/>
    <lineage>
        <taxon>Bacteria</taxon>
        <taxon>Bacillati</taxon>
        <taxon>Actinomycetota</taxon>
        <taxon>Actinomycetes</taxon>
        <taxon>Pseudonocardiales</taxon>
        <taxon>Pseudonocardiaceae</taxon>
        <taxon>Pseudonocardia</taxon>
    </lineage>
</organism>
<name>A0A1Y2MLF6_PSEAH</name>
<evidence type="ECO:0000313" key="2">
    <source>
        <dbReference type="EMBL" id="OSY36113.1"/>
    </source>
</evidence>
<keyword evidence="3" id="KW-1185">Reference proteome</keyword>
<dbReference type="InterPro" id="IPR009061">
    <property type="entry name" value="DNA-bd_dom_put_sf"/>
</dbReference>
<reference evidence="2 3" key="1">
    <citation type="submission" date="2016-09" db="EMBL/GenBank/DDBJ databases">
        <title>Pseudonocardia autotrophica DSM535, a candidate organism with high potential of specific P450 cytochromes.</title>
        <authorList>
            <person name="Grumaz C."/>
            <person name="Vainshtein Y."/>
            <person name="Kirstahler P."/>
            <person name="Sohn K."/>
        </authorList>
    </citation>
    <scope>NUCLEOTIDE SEQUENCE [LARGE SCALE GENOMIC DNA]</scope>
    <source>
        <strain evidence="2 3">DSM 535</strain>
    </source>
</reference>
<accession>A0A1Y2MLF6</accession>
<feature type="domain" description="Helix-turn-helix" evidence="1">
    <location>
        <begin position="8"/>
        <end position="56"/>
    </location>
</feature>
<dbReference type="AlphaFoldDB" id="A0A1Y2MLF6"/>
<proteinExistence type="predicted"/>
<dbReference type="Proteomes" id="UP000194360">
    <property type="component" value="Unassembled WGS sequence"/>
</dbReference>
<sequence length="60" mass="6937">MARKVVRIHEVADMIGVPLPTLRWWRHRGEGPPMFLIGRRVVAYQDEVEAWLDAQRAKGA</sequence>
<dbReference type="OrthoDB" id="5524782at2"/>
<dbReference type="InterPro" id="IPR041657">
    <property type="entry name" value="HTH_17"/>
</dbReference>